<dbReference type="EMBL" id="UPSH01000001">
    <property type="protein sequence ID" value="VBB17747.1"/>
    <property type="molecule type" value="Genomic_DNA"/>
</dbReference>
<feature type="compositionally biased region" description="Low complexity" evidence="1">
    <location>
        <begin position="152"/>
        <end position="163"/>
    </location>
</feature>
<evidence type="ECO:0000313" key="4">
    <source>
        <dbReference type="Proteomes" id="UP000594342"/>
    </source>
</evidence>
<keyword evidence="2" id="KW-0812">Transmembrane</keyword>
<proteinExistence type="predicted"/>
<accession>A0A5K0U7J8</accession>
<evidence type="ECO:0000256" key="2">
    <source>
        <dbReference type="SAM" id="Phobius"/>
    </source>
</evidence>
<feature type="transmembrane region" description="Helical" evidence="2">
    <location>
        <begin position="320"/>
        <end position="340"/>
    </location>
</feature>
<dbReference type="Proteomes" id="UP000594342">
    <property type="component" value="Unassembled WGS sequence"/>
</dbReference>
<evidence type="ECO:0000313" key="3">
    <source>
        <dbReference type="EMBL" id="VBB17747.1"/>
    </source>
</evidence>
<keyword evidence="2" id="KW-0472">Membrane</keyword>
<sequence length="522" mass="58671">MTEKFEESTENKMTSSLIQEVVALDESAKTDESTKIDVQTNTNIVEKTEQLEPIDQVSKVEQWAVTEKEEVVEQSLLNISESVQNTDDPTPEIKRETQNDMTDIVVDAVNVVITDVSDLASTSTCDVYETTPVVQESSSNDVHDVNVSNISNVSDVSDTSNTSEMSGTLVAKDDCPNQNQAVEMFVPEVIVDDKKTEEDIKMVAKKAKQLVGRNGDVSSSESMFIRLITNKMFMSVTGVGLLLMYLVLGQIMSFVRYVSEILVFTVMPLKIALHVFSTDSDLKQNIENTMAETSDIKELKQAYRQSRKIKRIRLDYGGTLLRQTLVVFIIRMLIMMLPLFEVIPFIGLFSNYVYAFLLFLIILIQTPTTVINSMIDVVAHKLNIRQHNLHLTCPLSDKIIVWIKGSIGDSKLASIRTIRDILLKYDERSVLLVEDIERLFDALDNLGISKEYLKSIGLDVNNLEAFVDKIKDKTDILFANGLQLIFDDNTNIQDLMTNAVKKTVTSSITNSVETTVNKFINQ</sequence>
<feature type="transmembrane region" description="Helical" evidence="2">
    <location>
        <begin position="352"/>
        <end position="375"/>
    </location>
</feature>
<organism evidence="3 4">
    <name type="scientific">Yasminevirus sp. GU-2018</name>
    <dbReference type="NCBI Taxonomy" id="2420051"/>
    <lineage>
        <taxon>Viruses</taxon>
        <taxon>Varidnaviria</taxon>
        <taxon>Bamfordvirae</taxon>
        <taxon>Nucleocytoviricota</taxon>
        <taxon>Megaviricetes</taxon>
        <taxon>Imitervirales</taxon>
        <taxon>Mimiviridae</taxon>
        <taxon>Klosneuvirinae</taxon>
        <taxon>Yasminevirus</taxon>
        <taxon>Yasminevirus saudimassiliense</taxon>
    </lineage>
</organism>
<protein>
    <submittedName>
        <fullName evidence="3">Uncharacterized protein</fullName>
    </submittedName>
</protein>
<gene>
    <name evidence="3" type="ORF">YASMINEVIRUS_210</name>
</gene>
<keyword evidence="4" id="KW-1185">Reference proteome</keyword>
<keyword evidence="2" id="KW-1133">Transmembrane helix</keyword>
<feature type="transmembrane region" description="Helical" evidence="2">
    <location>
        <begin position="232"/>
        <end position="251"/>
    </location>
</feature>
<reference evidence="3 4" key="1">
    <citation type="submission" date="2018-10" db="EMBL/GenBank/DDBJ databases">
        <authorList>
            <consortium name="IHU Genomes"/>
        </authorList>
    </citation>
    <scope>NUCLEOTIDE SEQUENCE [LARGE SCALE GENOMIC DNA]</scope>
    <source>
        <strain evidence="3 4">A1</strain>
    </source>
</reference>
<evidence type="ECO:0000256" key="1">
    <source>
        <dbReference type="SAM" id="MobiDB-lite"/>
    </source>
</evidence>
<name>A0A5K0U7J8_9VIRU</name>
<comment type="caution">
    <text evidence="3">The sequence shown here is derived from an EMBL/GenBank/DDBJ whole genome shotgun (WGS) entry which is preliminary data.</text>
</comment>
<feature type="region of interest" description="Disordered" evidence="1">
    <location>
        <begin position="152"/>
        <end position="173"/>
    </location>
</feature>